<proteinExistence type="inferred from homology"/>
<dbReference type="InterPro" id="IPR002773">
    <property type="entry name" value="Deoxyhypusine_synthase"/>
</dbReference>
<protein>
    <recommendedName>
        <fullName evidence="5">Deoxyhypusine synthase</fullName>
    </recommendedName>
</protein>
<evidence type="ECO:0000313" key="3">
    <source>
        <dbReference type="EMBL" id="CAD8121142.1"/>
    </source>
</evidence>
<evidence type="ECO:0000256" key="1">
    <source>
        <dbReference type="ARBA" id="ARBA00009892"/>
    </source>
</evidence>
<keyword evidence="4" id="KW-1185">Reference proteome</keyword>
<dbReference type="PANTHER" id="PTHR11703">
    <property type="entry name" value="DEOXYHYPUSINE SYNTHASE"/>
    <property type="match status" value="1"/>
</dbReference>
<dbReference type="FunFam" id="3.40.910.10:FF:000010">
    <property type="entry name" value="Deoxyhypusine synthase"/>
    <property type="match status" value="1"/>
</dbReference>
<dbReference type="GO" id="GO:0005737">
    <property type="term" value="C:cytoplasm"/>
    <property type="evidence" value="ECO:0007669"/>
    <property type="project" value="TreeGrafter"/>
</dbReference>
<sequence>MMFYFNYKYDGFICDILQDVVKLNKKAMYAKKSGLIILGGGVVKHHLMNANIWRNGADWAVFINTGIQYDGSDAGAKPSEGITWGKLRIDAEYVKVFCEATLVFPLVIAQTFAKNFNEAKRV</sequence>
<name>A0A8S1R231_9CILI</name>
<gene>
    <name evidence="3" type="ORF">PSON_ATCC_30995.1.T1300070</name>
</gene>
<accession>A0A8S1R231</accession>
<dbReference type="GO" id="GO:0034038">
    <property type="term" value="F:deoxyhypusine synthase activity"/>
    <property type="evidence" value="ECO:0007669"/>
    <property type="project" value="TreeGrafter"/>
</dbReference>
<reference evidence="3" key="1">
    <citation type="submission" date="2021-01" db="EMBL/GenBank/DDBJ databases">
        <authorList>
            <consortium name="Genoscope - CEA"/>
            <person name="William W."/>
        </authorList>
    </citation>
    <scope>NUCLEOTIDE SEQUENCE</scope>
</reference>
<evidence type="ECO:0008006" key="5">
    <source>
        <dbReference type="Google" id="ProtNLM"/>
    </source>
</evidence>
<dbReference type="PANTHER" id="PTHR11703:SF0">
    <property type="entry name" value="DEOXYHYPUSINE SYNTHASE"/>
    <property type="match status" value="1"/>
</dbReference>
<evidence type="ECO:0000256" key="2">
    <source>
        <dbReference type="ARBA" id="ARBA00023027"/>
    </source>
</evidence>
<dbReference type="EMBL" id="CAJJDN010000130">
    <property type="protein sequence ID" value="CAD8121142.1"/>
    <property type="molecule type" value="Genomic_DNA"/>
</dbReference>
<dbReference type="AlphaFoldDB" id="A0A8S1R231"/>
<comment type="caution">
    <text evidence="3">The sequence shown here is derived from an EMBL/GenBank/DDBJ whole genome shotgun (WGS) entry which is preliminary data.</text>
</comment>
<comment type="similarity">
    <text evidence="1">Belongs to the deoxyhypusine synthase family.</text>
</comment>
<organism evidence="3 4">
    <name type="scientific">Paramecium sonneborni</name>
    <dbReference type="NCBI Taxonomy" id="65129"/>
    <lineage>
        <taxon>Eukaryota</taxon>
        <taxon>Sar</taxon>
        <taxon>Alveolata</taxon>
        <taxon>Ciliophora</taxon>
        <taxon>Intramacronucleata</taxon>
        <taxon>Oligohymenophorea</taxon>
        <taxon>Peniculida</taxon>
        <taxon>Parameciidae</taxon>
        <taxon>Paramecium</taxon>
    </lineage>
</organism>
<evidence type="ECO:0000313" key="4">
    <source>
        <dbReference type="Proteomes" id="UP000692954"/>
    </source>
</evidence>
<dbReference type="Pfam" id="PF01916">
    <property type="entry name" value="DS"/>
    <property type="match status" value="1"/>
</dbReference>
<keyword evidence="2" id="KW-0520">NAD</keyword>
<dbReference type="OrthoDB" id="294378at2759"/>
<dbReference type="Proteomes" id="UP000692954">
    <property type="component" value="Unassembled WGS sequence"/>
</dbReference>